<keyword evidence="2" id="KW-0808">Transferase</keyword>
<accession>A0A8H6VIB7</accession>
<sequence length="172" mass="19034">MGEPIEFTKTVTEATYFIAPVRSKEDLETTKALFKVYAESLGIDLTFQDFASEMASMPGKYAPPEGALFLAHNSEDEVVGCVGLRPLPSAGKGFCEMKRLYVDPKGRGMGIGKALAETAIDEAKRLGYEHVVLDTLANMTSARKLYRWLGFVPVEAYYENPIDGTMYMQLDL</sequence>
<dbReference type="InterPro" id="IPR052777">
    <property type="entry name" value="Acetyltransferase_Enz"/>
</dbReference>
<dbReference type="Proteomes" id="UP000660729">
    <property type="component" value="Unassembled WGS sequence"/>
</dbReference>
<dbReference type="Gene3D" id="3.40.630.30">
    <property type="match status" value="1"/>
</dbReference>
<dbReference type="InterPro" id="IPR016181">
    <property type="entry name" value="Acyl_CoA_acyltransferase"/>
</dbReference>
<dbReference type="GO" id="GO:0016747">
    <property type="term" value="F:acyltransferase activity, transferring groups other than amino-acyl groups"/>
    <property type="evidence" value="ECO:0007669"/>
    <property type="project" value="InterPro"/>
</dbReference>
<feature type="domain" description="N-acetyltransferase" evidence="1">
    <location>
        <begin position="19"/>
        <end position="172"/>
    </location>
</feature>
<dbReference type="Pfam" id="PF00583">
    <property type="entry name" value="Acetyltransf_1"/>
    <property type="match status" value="1"/>
</dbReference>
<comment type="caution">
    <text evidence="2">The sequence shown here is derived from an EMBL/GenBank/DDBJ whole genome shotgun (WGS) entry which is preliminary data.</text>
</comment>
<dbReference type="PANTHER" id="PTHR43305">
    <property type="entry name" value="FAMILY N-ACETYLTRANSFERASE, PUTATIVE (AFU_ORTHOLOGUE AFUA_2G01380)-RELATED"/>
    <property type="match status" value="1"/>
</dbReference>
<reference evidence="2" key="1">
    <citation type="submission" date="2020-04" db="EMBL/GenBank/DDBJ databases">
        <title>Draft genome resource of the tomato pathogen Pseudocercospora fuligena.</title>
        <authorList>
            <person name="Zaccaron A."/>
        </authorList>
    </citation>
    <scope>NUCLEOTIDE SEQUENCE</scope>
    <source>
        <strain evidence="2">PF001</strain>
    </source>
</reference>
<evidence type="ECO:0000313" key="2">
    <source>
        <dbReference type="EMBL" id="KAF7193483.1"/>
    </source>
</evidence>
<dbReference type="SUPFAM" id="SSF55729">
    <property type="entry name" value="Acyl-CoA N-acyltransferases (Nat)"/>
    <property type="match status" value="1"/>
</dbReference>
<organism evidence="2 3">
    <name type="scientific">Pseudocercospora fuligena</name>
    <dbReference type="NCBI Taxonomy" id="685502"/>
    <lineage>
        <taxon>Eukaryota</taxon>
        <taxon>Fungi</taxon>
        <taxon>Dikarya</taxon>
        <taxon>Ascomycota</taxon>
        <taxon>Pezizomycotina</taxon>
        <taxon>Dothideomycetes</taxon>
        <taxon>Dothideomycetidae</taxon>
        <taxon>Mycosphaerellales</taxon>
        <taxon>Mycosphaerellaceae</taxon>
        <taxon>Pseudocercospora</taxon>
    </lineage>
</organism>
<dbReference type="CDD" id="cd04301">
    <property type="entry name" value="NAT_SF"/>
    <property type="match status" value="1"/>
</dbReference>
<dbReference type="InterPro" id="IPR000182">
    <property type="entry name" value="GNAT_dom"/>
</dbReference>
<dbReference type="PANTHER" id="PTHR43305:SF1">
    <property type="entry name" value="FAMILY N-ACETYLTRANSFERASE, PUTATIVE (AFU_ORTHOLOGUE AFUA_2G01380)-RELATED"/>
    <property type="match status" value="1"/>
</dbReference>
<gene>
    <name evidence="2" type="ORF">HII31_05157</name>
</gene>
<dbReference type="PROSITE" id="PS51186">
    <property type="entry name" value="GNAT"/>
    <property type="match status" value="1"/>
</dbReference>
<protein>
    <submittedName>
        <fullName evidence="2">Acetyltransferase</fullName>
    </submittedName>
</protein>
<name>A0A8H6VIB7_9PEZI</name>
<keyword evidence="3" id="KW-1185">Reference proteome</keyword>
<dbReference type="AlphaFoldDB" id="A0A8H6VIB7"/>
<evidence type="ECO:0000313" key="3">
    <source>
        <dbReference type="Proteomes" id="UP000660729"/>
    </source>
</evidence>
<proteinExistence type="predicted"/>
<evidence type="ECO:0000259" key="1">
    <source>
        <dbReference type="PROSITE" id="PS51186"/>
    </source>
</evidence>
<dbReference type="EMBL" id="JABCIY010000082">
    <property type="protein sequence ID" value="KAF7193483.1"/>
    <property type="molecule type" value="Genomic_DNA"/>
</dbReference>
<dbReference type="OrthoDB" id="41532at2759"/>